<accession>A0A117NPM7</accession>
<dbReference type="STRING" id="48697.A0A117NPM7"/>
<gene>
    <name evidence="2" type="ORF">ACN42_g4423</name>
</gene>
<feature type="region of interest" description="Disordered" evidence="1">
    <location>
        <begin position="524"/>
        <end position="543"/>
    </location>
</feature>
<name>A0A117NPM7_PENFR</name>
<dbReference type="AlphaFoldDB" id="A0A117NPM7"/>
<dbReference type="EMBL" id="LLXE01000094">
    <property type="protein sequence ID" value="KUM62673.1"/>
    <property type="molecule type" value="Genomic_DNA"/>
</dbReference>
<evidence type="ECO:0000256" key="1">
    <source>
        <dbReference type="SAM" id="MobiDB-lite"/>
    </source>
</evidence>
<feature type="region of interest" description="Disordered" evidence="1">
    <location>
        <begin position="1"/>
        <end position="24"/>
    </location>
</feature>
<dbReference type="Proteomes" id="UP000055045">
    <property type="component" value="Unassembled WGS sequence"/>
</dbReference>
<proteinExistence type="predicted"/>
<organism evidence="2 3">
    <name type="scientific">Penicillium freii</name>
    <dbReference type="NCBI Taxonomy" id="48697"/>
    <lineage>
        <taxon>Eukaryota</taxon>
        <taxon>Fungi</taxon>
        <taxon>Dikarya</taxon>
        <taxon>Ascomycota</taxon>
        <taxon>Pezizomycotina</taxon>
        <taxon>Eurotiomycetes</taxon>
        <taxon>Eurotiomycetidae</taxon>
        <taxon>Eurotiales</taxon>
        <taxon>Aspergillaceae</taxon>
        <taxon>Penicillium</taxon>
    </lineage>
</organism>
<reference evidence="2 3" key="1">
    <citation type="submission" date="2015-10" db="EMBL/GenBank/DDBJ databases">
        <title>Genome sequencing of Penicillium freii.</title>
        <authorList>
            <person name="Nguyen H.D."/>
            <person name="Visagie C.M."/>
            <person name="Seifert K.A."/>
        </authorList>
    </citation>
    <scope>NUCLEOTIDE SEQUENCE [LARGE SCALE GENOMIC DNA]</scope>
    <source>
        <strain evidence="2 3">DAOM 242723</strain>
    </source>
</reference>
<sequence>MDDDFNSSDVDFGPPETDKRGRAVGQESIDQIIQNSAVNRLASKKRVKQLQFGYGAPSYRFAQDLWVRRFNTYRQHTLRQDLTIPFTGEDLIRFFDSVIDIVKPIDTGKPVPNVSLVNRAFKILLAYGEFTWTEGDGFQISRHDGRRLQSFLDDAVKAGRLIKGSWRKCTWIGFATLSRMVRAFVERCLDKGCSGWDVAVAKCLSITLVSALGCRSGDVAFSTGYTGEEYLQYRHIELTIDGHAANFHNIRAAITLESVKGHKDALNENFVRFLRPLDDVECAHVCPITWLLVHSLRNGLVYGTTLPEVLNRAFDRADRRIEWTQPSFPVLAAFTHGPTRCDLPKPALIYQLLRTIKEMGLISNILSRVYMHATRLGAIRDIAHLPRSNESFGYTTDEHRQILMHKPSSINRGVTEKYIGDTSQELYNDRAANRSKVHRREPRFASTSAVDVVNAPVTEQEIHEWQERNARQGQAKRRLQAGIRRERLASFIENAEPEDISKQKPEPRQTSLVALAARSASAINARRSSPSVTVPTDSRIPTDPNIDPALFDNDLLEQTSVPAADINLLQTTLFLADEPGEATEPGQIGHNDCTTIDEEADRLLLGGDGGTNADSAESFIKHYSQINVVRSEGHGYSVKWAAYLANKSKDDTIDSIAMRGNSRDDPTPYMHRCEKTPNCSYQTDSRSSMVQHERDTSHASTVAAGQLHVYIRDAKAARASVVGIHYAIILSSAIKLPTQHYNFGTSHYLSPDPNGSGGRPA</sequence>
<evidence type="ECO:0008006" key="4">
    <source>
        <dbReference type="Google" id="ProtNLM"/>
    </source>
</evidence>
<comment type="caution">
    <text evidence="2">The sequence shown here is derived from an EMBL/GenBank/DDBJ whole genome shotgun (WGS) entry which is preliminary data.</text>
</comment>
<keyword evidence="3" id="KW-1185">Reference proteome</keyword>
<evidence type="ECO:0000313" key="2">
    <source>
        <dbReference type="EMBL" id="KUM62673.1"/>
    </source>
</evidence>
<evidence type="ECO:0000313" key="3">
    <source>
        <dbReference type="Proteomes" id="UP000055045"/>
    </source>
</evidence>
<protein>
    <recommendedName>
        <fullName evidence="4">C2H2-type domain-containing protein</fullName>
    </recommendedName>
</protein>